<keyword evidence="10 13" id="KW-0539">Nucleus</keyword>
<keyword evidence="5" id="KW-0862">Zinc</keyword>
<proteinExistence type="predicted"/>
<evidence type="ECO:0000256" key="4">
    <source>
        <dbReference type="ARBA" id="ARBA00022771"/>
    </source>
</evidence>
<keyword evidence="3" id="KW-0479">Metal-binding</keyword>
<dbReference type="GO" id="GO:0006338">
    <property type="term" value="P:chromatin remodeling"/>
    <property type="evidence" value="ECO:0007669"/>
    <property type="project" value="InterPro"/>
</dbReference>
<feature type="region of interest" description="Disordered" evidence="14">
    <location>
        <begin position="1291"/>
        <end position="1441"/>
    </location>
</feature>
<accession>A0A1S3HPG5</accession>
<evidence type="ECO:0000259" key="16">
    <source>
        <dbReference type="PROSITE" id="PS50827"/>
    </source>
</evidence>
<dbReference type="InterPro" id="IPR018501">
    <property type="entry name" value="DDT_dom"/>
</dbReference>
<feature type="region of interest" description="Disordered" evidence="14">
    <location>
        <begin position="856"/>
        <end position="927"/>
    </location>
</feature>
<evidence type="ECO:0000256" key="14">
    <source>
        <dbReference type="SAM" id="MobiDB-lite"/>
    </source>
</evidence>
<feature type="compositionally biased region" description="Low complexity" evidence="14">
    <location>
        <begin position="1421"/>
        <end position="1430"/>
    </location>
</feature>
<dbReference type="InterPro" id="IPR028941">
    <property type="entry name" value="WHIM2_dom"/>
</dbReference>
<dbReference type="Pfam" id="PF00628">
    <property type="entry name" value="PHD"/>
    <property type="match status" value="1"/>
</dbReference>
<dbReference type="GO" id="GO:0008623">
    <property type="term" value="C:CHRAC"/>
    <property type="evidence" value="ECO:0007669"/>
    <property type="project" value="TreeGrafter"/>
</dbReference>
<dbReference type="Pfam" id="PF15612">
    <property type="entry name" value="WHIM1"/>
    <property type="match status" value="1"/>
</dbReference>
<dbReference type="STRING" id="7574.A0A1S3HPG5"/>
<dbReference type="GO" id="GO:0003677">
    <property type="term" value="F:DNA binding"/>
    <property type="evidence" value="ECO:0007669"/>
    <property type="project" value="TreeGrafter"/>
</dbReference>
<dbReference type="GO" id="GO:0006355">
    <property type="term" value="P:regulation of DNA-templated transcription"/>
    <property type="evidence" value="ECO:0007669"/>
    <property type="project" value="TreeGrafter"/>
</dbReference>
<evidence type="ECO:0000256" key="9">
    <source>
        <dbReference type="ARBA" id="ARBA00023163"/>
    </source>
</evidence>
<dbReference type="CDD" id="cd15627">
    <property type="entry name" value="PHD_BAZ1A"/>
    <property type="match status" value="1"/>
</dbReference>
<keyword evidence="6" id="KW-0805">Transcription regulation</keyword>
<evidence type="ECO:0000256" key="10">
    <source>
        <dbReference type="ARBA" id="ARBA00023242"/>
    </source>
</evidence>
<dbReference type="CDD" id="cd22249">
    <property type="entry name" value="UDM1_RNF168_RNF169-like"/>
    <property type="match status" value="1"/>
</dbReference>
<dbReference type="Pfam" id="PF15613">
    <property type="entry name" value="WSD"/>
    <property type="match status" value="1"/>
</dbReference>
<dbReference type="PANTHER" id="PTHR46510">
    <property type="entry name" value="BROMODOMAIN ADJACENT TO ZINC FINGER DOMAIN PROTEIN 1A"/>
    <property type="match status" value="1"/>
</dbReference>
<feature type="compositionally biased region" description="Basic residues" evidence="14">
    <location>
        <begin position="269"/>
        <end position="283"/>
    </location>
</feature>
<dbReference type="GeneID" id="106157014"/>
<dbReference type="SMART" id="SM00249">
    <property type="entry name" value="PHD"/>
    <property type="match status" value="1"/>
</dbReference>
<dbReference type="InterPro" id="IPR047171">
    <property type="entry name" value="BAZ1A"/>
</dbReference>
<keyword evidence="18" id="KW-1185">Reference proteome</keyword>
<evidence type="ECO:0000256" key="6">
    <source>
        <dbReference type="ARBA" id="ARBA00023015"/>
    </source>
</evidence>
<dbReference type="InterPro" id="IPR013083">
    <property type="entry name" value="Znf_RING/FYVE/PHD"/>
</dbReference>
<feature type="compositionally biased region" description="Basic and acidic residues" evidence="14">
    <location>
        <begin position="1157"/>
        <end position="1179"/>
    </location>
</feature>
<dbReference type="SMART" id="SM00571">
    <property type="entry name" value="DDT"/>
    <property type="match status" value="1"/>
</dbReference>
<evidence type="ECO:0000256" key="2">
    <source>
        <dbReference type="ARBA" id="ARBA00022553"/>
    </source>
</evidence>
<dbReference type="InterPro" id="IPR001965">
    <property type="entry name" value="Znf_PHD"/>
</dbReference>
<feature type="domain" description="DDT" evidence="16">
    <location>
        <begin position="387"/>
        <end position="452"/>
    </location>
</feature>
<dbReference type="RefSeq" id="XP_013387932.1">
    <property type="nucleotide sequence ID" value="XM_013532478.1"/>
</dbReference>
<feature type="compositionally biased region" description="Basic and acidic residues" evidence="14">
    <location>
        <begin position="683"/>
        <end position="712"/>
    </location>
</feature>
<dbReference type="PROSITE" id="PS01359">
    <property type="entry name" value="ZF_PHD_1"/>
    <property type="match status" value="1"/>
</dbReference>
<dbReference type="GO" id="GO:0045740">
    <property type="term" value="P:positive regulation of DNA replication"/>
    <property type="evidence" value="ECO:0007669"/>
    <property type="project" value="TreeGrafter"/>
</dbReference>
<organism evidence="18 19">
    <name type="scientific">Lingula anatina</name>
    <name type="common">Brachiopod</name>
    <name type="synonym">Lingula unguis</name>
    <dbReference type="NCBI Taxonomy" id="7574"/>
    <lineage>
        <taxon>Eukaryota</taxon>
        <taxon>Metazoa</taxon>
        <taxon>Spiralia</taxon>
        <taxon>Lophotrochozoa</taxon>
        <taxon>Brachiopoda</taxon>
        <taxon>Linguliformea</taxon>
        <taxon>Lingulata</taxon>
        <taxon>Lingulida</taxon>
        <taxon>Linguloidea</taxon>
        <taxon>Lingulidae</taxon>
        <taxon>Lingula</taxon>
    </lineage>
</organism>
<feature type="domain" description="PHD-type" evidence="15">
    <location>
        <begin position="1236"/>
        <end position="1286"/>
    </location>
</feature>
<keyword evidence="9" id="KW-0804">Transcription</keyword>
<dbReference type="GO" id="GO:0000228">
    <property type="term" value="C:nuclear chromosome"/>
    <property type="evidence" value="ECO:0007669"/>
    <property type="project" value="TreeGrafter"/>
</dbReference>
<feature type="compositionally biased region" description="Polar residues" evidence="14">
    <location>
        <begin position="915"/>
        <end position="925"/>
    </location>
</feature>
<name>A0A1S3HPG5_LINAN</name>
<keyword evidence="4 12" id="KW-0863">Zinc-finger</keyword>
<keyword evidence="2" id="KW-0597">Phosphoprotein</keyword>
<feature type="compositionally biased region" description="Acidic residues" evidence="14">
    <location>
        <begin position="734"/>
        <end position="746"/>
    </location>
</feature>
<feature type="region of interest" description="Disordered" evidence="14">
    <location>
        <begin position="642"/>
        <end position="764"/>
    </location>
</feature>
<dbReference type="InParanoid" id="A0A1S3HPG5"/>
<evidence type="ECO:0000256" key="12">
    <source>
        <dbReference type="PROSITE-ProRule" id="PRU00146"/>
    </source>
</evidence>
<dbReference type="PROSITE" id="PS50016">
    <property type="entry name" value="ZF_PHD_2"/>
    <property type="match status" value="1"/>
</dbReference>
<evidence type="ECO:0000256" key="8">
    <source>
        <dbReference type="ARBA" id="ARBA00023117"/>
    </source>
</evidence>
<evidence type="ECO:0000256" key="13">
    <source>
        <dbReference type="PROSITE-ProRule" id="PRU00475"/>
    </source>
</evidence>
<gene>
    <name evidence="19" type="primary">LOC106157014</name>
</gene>
<feature type="compositionally biased region" description="Basic residues" evidence="14">
    <location>
        <begin position="713"/>
        <end position="725"/>
    </location>
</feature>
<evidence type="ECO:0000256" key="11">
    <source>
        <dbReference type="ARBA" id="ARBA00068253"/>
    </source>
</evidence>
<dbReference type="SUPFAM" id="SSF57903">
    <property type="entry name" value="FYVE/PHD zinc finger"/>
    <property type="match status" value="1"/>
</dbReference>
<evidence type="ECO:0000259" key="15">
    <source>
        <dbReference type="PROSITE" id="PS50016"/>
    </source>
</evidence>
<dbReference type="OrthoDB" id="332390at2759"/>
<feature type="compositionally biased region" description="Polar residues" evidence="14">
    <location>
        <begin position="890"/>
        <end position="902"/>
    </location>
</feature>
<dbReference type="InterPro" id="IPR011011">
    <property type="entry name" value="Znf_FYVE_PHD"/>
</dbReference>
<feature type="compositionally biased region" description="Basic and acidic residues" evidence="14">
    <location>
        <begin position="642"/>
        <end position="676"/>
    </location>
</feature>
<dbReference type="Gene3D" id="3.30.40.10">
    <property type="entry name" value="Zinc/RING finger domain, C3HC4 (zinc finger)"/>
    <property type="match status" value="1"/>
</dbReference>
<keyword evidence="7" id="KW-0175">Coiled coil</keyword>
<feature type="domain" description="WAC" evidence="17">
    <location>
        <begin position="22"/>
        <end position="131"/>
    </location>
</feature>
<evidence type="ECO:0000259" key="17">
    <source>
        <dbReference type="PROSITE" id="PS51136"/>
    </source>
</evidence>
<feature type="compositionally biased region" description="Basic and acidic residues" evidence="14">
    <location>
        <begin position="856"/>
        <end position="869"/>
    </location>
</feature>
<dbReference type="KEGG" id="lak:106157014"/>
<evidence type="ECO:0000313" key="19">
    <source>
        <dbReference type="RefSeq" id="XP_013387932.1"/>
    </source>
</evidence>
<dbReference type="InterPro" id="IPR013136">
    <property type="entry name" value="WSTF_Acf1_Cbp146"/>
</dbReference>
<keyword evidence="8" id="KW-0103">Bromodomain</keyword>
<feature type="compositionally biased region" description="Acidic residues" evidence="14">
    <location>
        <begin position="1303"/>
        <end position="1345"/>
    </location>
</feature>
<dbReference type="InterPro" id="IPR019787">
    <property type="entry name" value="Znf_PHD-finger"/>
</dbReference>
<feature type="compositionally biased region" description="Basic and acidic residues" evidence="14">
    <location>
        <begin position="747"/>
        <end position="764"/>
    </location>
</feature>
<dbReference type="GO" id="GO:0008270">
    <property type="term" value="F:zinc ion binding"/>
    <property type="evidence" value="ECO:0007669"/>
    <property type="project" value="UniProtKB-KW"/>
</dbReference>
<evidence type="ECO:0000313" key="18">
    <source>
        <dbReference type="Proteomes" id="UP000085678"/>
    </source>
</evidence>
<protein>
    <recommendedName>
        <fullName evidence="11">Bromodomain adjacent to zinc finger domain protein 1A</fullName>
    </recommendedName>
</protein>
<feature type="region of interest" description="Disordered" evidence="14">
    <location>
        <begin position="1137"/>
        <end position="1201"/>
    </location>
</feature>
<dbReference type="FunCoup" id="A0A1S3HPG5">
    <property type="interactions" value="1568"/>
</dbReference>
<dbReference type="PROSITE" id="PS51136">
    <property type="entry name" value="WAC"/>
    <property type="match status" value="1"/>
</dbReference>
<evidence type="ECO:0000256" key="7">
    <source>
        <dbReference type="ARBA" id="ARBA00023054"/>
    </source>
</evidence>
<evidence type="ECO:0000256" key="1">
    <source>
        <dbReference type="ARBA" id="ARBA00004123"/>
    </source>
</evidence>
<feature type="region of interest" description="Disordered" evidence="14">
    <location>
        <begin position="269"/>
        <end position="299"/>
    </location>
</feature>
<dbReference type="FunFam" id="3.30.40.10:FF:000300">
    <property type="entry name" value="Bromodomain adjacent to zinc finger domain protein 1A"/>
    <property type="match status" value="1"/>
</dbReference>
<evidence type="ECO:0000256" key="5">
    <source>
        <dbReference type="ARBA" id="ARBA00022833"/>
    </source>
</evidence>
<dbReference type="Proteomes" id="UP000085678">
    <property type="component" value="Unplaced"/>
</dbReference>
<reference evidence="19" key="1">
    <citation type="submission" date="2025-08" db="UniProtKB">
        <authorList>
            <consortium name="RefSeq"/>
        </authorList>
    </citation>
    <scope>IDENTIFICATION</scope>
    <source>
        <tissue evidence="19">Gonads</tissue>
    </source>
</reference>
<feature type="compositionally biased region" description="Acidic residues" evidence="14">
    <location>
        <begin position="1180"/>
        <end position="1190"/>
    </location>
</feature>
<feature type="compositionally biased region" description="Basic and acidic residues" evidence="14">
    <location>
        <begin position="1191"/>
        <end position="1201"/>
    </location>
</feature>
<dbReference type="GO" id="GO:0031445">
    <property type="term" value="P:regulation of heterochromatin formation"/>
    <property type="evidence" value="ECO:0007669"/>
    <property type="project" value="TreeGrafter"/>
</dbReference>
<dbReference type="PROSITE" id="PS50827">
    <property type="entry name" value="DDT"/>
    <property type="match status" value="1"/>
</dbReference>
<dbReference type="PANTHER" id="PTHR46510:SF1">
    <property type="entry name" value="BROMODOMAIN ADJACENT TO ZINC FINGER DOMAIN PROTEIN 1A"/>
    <property type="match status" value="1"/>
</dbReference>
<dbReference type="InterPro" id="IPR028942">
    <property type="entry name" value="WHIM1_dom"/>
</dbReference>
<evidence type="ECO:0000256" key="3">
    <source>
        <dbReference type="ARBA" id="ARBA00022723"/>
    </source>
</evidence>
<dbReference type="Pfam" id="PF02791">
    <property type="entry name" value="DDT"/>
    <property type="match status" value="1"/>
</dbReference>
<feature type="compositionally biased region" description="Basic and acidic residues" evidence="14">
    <location>
        <begin position="1392"/>
        <end position="1402"/>
    </location>
</feature>
<dbReference type="Pfam" id="PF10537">
    <property type="entry name" value="WAC_Acf1_DNA_bd"/>
    <property type="match status" value="1"/>
</dbReference>
<comment type="subcellular location">
    <subcellularLocation>
        <location evidence="1 13">Nucleus</location>
    </subcellularLocation>
</comment>
<feature type="compositionally biased region" description="Basic and acidic residues" evidence="14">
    <location>
        <begin position="284"/>
        <end position="299"/>
    </location>
</feature>
<sequence length="1457" mass="167515">MPLLKRQPFEKNSVPSDIKPDEEVFYCPLTNEIFRDYEEFFERIILCNSLVWSCSITGRSGLTYQEALESEERARKHLSSFPFYLHKPILFLATKTHRSRLNDMNDDVFVFTKDRYFVGEVVEVIHEGERKSCKILKVLPPTPLPNGDVNGTSPSTSEAADQEDVDNYRYVVQKIGKGEKGDPFIADAPDVNRKKGLYTRDKSKLFLKSHCEASEGIWKVKEKYIRKHHLDEVNFKSMFPSAIPTFETSEVKKKPKQNKSDVDLLLKKAKKEHKEKKEKKEKKQKIDEKEPKKLTEEEKEAMKQKLLLEKEAMKALKLAEKQEKQEELRKKLEEEKERRREEREKLKEEKKLKAEYLKEWSKPRDDMECDDLKVLPDPTPVKTRIPEELFGDVMMVLEMLHVFGPLLEIKDEFPHGVSMDMMEKALLEKDVDGTLADLLGFLLVSIFNLQQEEEEEEEEIEKEEKDGNLTAERVETIDEDTDIADLSTKDLIQAATVASQWPHLYHGTPLRNLQLDSLTLTEILRLHFLSSGAHANASNAKFRYQQRGGYTSLDDAGMEFKMQESAIIKALSTYNVFDLSPGEKMKVIIALVHQLLTYASSRDFIEDNFEKLRQAKMDLRHHQWAEQRREKEEAAARYKKRVEERAKERELEAQKKEQRKKEAEEKLKADETKNGEQPEAEDNASKKNEEEKEEEDKTKNDKDKKEDESQEKKGKKTPAKGKKGKSSKDKNQTEEEEVEEDEEDIDESKLSPEEREALRKKREEREAELKELFMKREAELHELVQKLQHGNAVYPLGRDRVYRRFWVFRSVPGLFVEDEELYVPDDLLLPVTQTGDKSNPFFGQNLPRQVPLVKPVTEEKSTASDKENDSFDANNMETGDDSVAKMENPLGTNTVNSENIKNGSGDGTVEATGGAHSSQETQNAAEKNLASVGVDSKPYEEGFNSQIIPQSKFRWAFYSSPEDIENLLESLNPRGYREGSLKQTLMEQKSQILKSVQETPVDLLIKDTNEESSSDQRYVNIKSRNRTTQGAVKNNSAQEFLELQLRELLLDTEERIYAGSLGTLKVKDRLAWREALEQGTFDVQCDNLTWAGKVENTGEAEESKMDTDDESPSHVVKDLAKALIQIEQCVEPKFINPPLGEAEDSKKAKQKAALEAVAKKSAESRRTRSRVKDDPKDKEEEKEDDNEEDKSEVGKQQKTPLERWEESLMSCTSLPQVCLYLATLDRSITWSKSALNARCRICRRKGDGEKMLLCDGCDRGHHMYCLKPPMKDVPKGDWYCPDCRPKVKLQSPRKRRKTFSQSSDEEEEEESEEEEEEDESEDEEDEEEDQEESSEEEEESEEEEPTPAKPKKSAIRIKGTGSGRSTPTSVKSESRRNSTRNSPADARPTRSKNREQAQDRPASRSRPGRDSPATTGHDSPSTSRTRGGRTTAKRAYSDSDEVFRFRTEMYKSDLIKV</sequence>
<dbReference type="InterPro" id="IPR019786">
    <property type="entry name" value="Zinc_finger_PHD-type_CS"/>
</dbReference>